<dbReference type="Proteomes" id="UP000467636">
    <property type="component" value="Chromosome"/>
</dbReference>
<dbReference type="InterPro" id="IPR036102">
    <property type="entry name" value="OsmC/Ohrsf"/>
</dbReference>
<name>A0AAD1MFJ7_9MYCO</name>
<proteinExistence type="predicted"/>
<dbReference type="InterPro" id="IPR019904">
    <property type="entry name" value="Peroxiredoxin_OsmC"/>
</dbReference>
<dbReference type="GO" id="GO:0006979">
    <property type="term" value="P:response to oxidative stress"/>
    <property type="evidence" value="ECO:0007669"/>
    <property type="project" value="InterPro"/>
</dbReference>
<evidence type="ECO:0000313" key="3">
    <source>
        <dbReference type="Proteomes" id="UP000467636"/>
    </source>
</evidence>
<accession>A0AAD1MFJ7</accession>
<evidence type="ECO:0000313" key="2">
    <source>
        <dbReference type="EMBL" id="BBX22527.1"/>
    </source>
</evidence>
<organism evidence="2 3">
    <name type="scientific">Mycolicibacter terrae</name>
    <dbReference type="NCBI Taxonomy" id="1788"/>
    <lineage>
        <taxon>Bacteria</taxon>
        <taxon>Bacillati</taxon>
        <taxon>Actinomycetota</taxon>
        <taxon>Actinomycetes</taxon>
        <taxon>Mycobacteriales</taxon>
        <taxon>Mycobacteriaceae</taxon>
        <taxon>Mycolicibacter</taxon>
    </lineage>
</organism>
<dbReference type="GO" id="GO:0004601">
    <property type="term" value="F:peroxidase activity"/>
    <property type="evidence" value="ECO:0007669"/>
    <property type="project" value="InterPro"/>
</dbReference>
<dbReference type="InterPro" id="IPR052707">
    <property type="entry name" value="OsmC_Ohr_Peroxiredoxin"/>
</dbReference>
<dbReference type="NCBIfam" id="TIGR03562">
    <property type="entry name" value="osmo_induc_OsmC"/>
    <property type="match status" value="1"/>
</dbReference>
<protein>
    <submittedName>
        <fullName evidence="2">Peroxiredoxin</fullName>
    </submittedName>
</protein>
<dbReference type="PANTHER" id="PTHR42830">
    <property type="entry name" value="OSMOTICALLY INDUCIBLE FAMILY PROTEIN"/>
    <property type="match status" value="1"/>
</dbReference>
<gene>
    <name evidence="2" type="ORF">MTER_19380</name>
</gene>
<dbReference type="SUPFAM" id="SSF82784">
    <property type="entry name" value="OsmC-like"/>
    <property type="match status" value="1"/>
</dbReference>
<dbReference type="Pfam" id="PF02566">
    <property type="entry name" value="OsmC"/>
    <property type="match status" value="1"/>
</dbReference>
<dbReference type="InterPro" id="IPR003718">
    <property type="entry name" value="OsmC/Ohr_fam"/>
</dbReference>
<dbReference type="AlphaFoldDB" id="A0AAD1MFJ7"/>
<dbReference type="PANTHER" id="PTHR42830:SF1">
    <property type="entry name" value="OSMOTICALLY INDUCIBLE FAMILY PROTEIN"/>
    <property type="match status" value="1"/>
</dbReference>
<dbReference type="RefSeq" id="WP_085259250.1">
    <property type="nucleotide sequence ID" value="NZ_AP022564.1"/>
</dbReference>
<reference evidence="2 3" key="1">
    <citation type="journal article" date="2019" name="Emerg. Microbes Infect.">
        <title>Comprehensive subspecies identification of 175 nontuberculous mycobacteria species based on 7547 genomic profiles.</title>
        <authorList>
            <person name="Matsumoto Y."/>
            <person name="Kinjo T."/>
            <person name="Motooka D."/>
            <person name="Nabeya D."/>
            <person name="Jung N."/>
            <person name="Uechi K."/>
            <person name="Horii T."/>
            <person name="Iida T."/>
            <person name="Fujita J."/>
            <person name="Nakamura S."/>
        </authorList>
    </citation>
    <scope>NUCLEOTIDE SEQUENCE [LARGE SCALE GENOMIC DNA]</scope>
    <source>
        <strain evidence="2 3">JCM 12143</strain>
    </source>
</reference>
<sequence length="146" mass="14660">MSIADRTVQTTWDGPLATGAGTLGHGSSGALDGLPVTWAARTEQPGGKTSPEELAAAAHSSCFAMALSLKLGENNTPPQQLDVTSTVTLDEVDGLPTITTSKLTVRAKVAGLAAADFAQVVSAAAALCPVSRLFAGAEISLDAALV</sequence>
<dbReference type="Gene3D" id="3.30.300.20">
    <property type="match status" value="1"/>
</dbReference>
<feature type="region of interest" description="Disordered" evidence="1">
    <location>
        <begin position="1"/>
        <end position="28"/>
    </location>
</feature>
<dbReference type="InterPro" id="IPR015946">
    <property type="entry name" value="KH_dom-like_a/b"/>
</dbReference>
<evidence type="ECO:0000256" key="1">
    <source>
        <dbReference type="SAM" id="MobiDB-lite"/>
    </source>
</evidence>
<keyword evidence="3" id="KW-1185">Reference proteome</keyword>
<dbReference type="EMBL" id="AP022564">
    <property type="protein sequence ID" value="BBX22527.1"/>
    <property type="molecule type" value="Genomic_DNA"/>
</dbReference>